<organism evidence="1 2">
    <name type="scientific">Lentithecium fluviatile CBS 122367</name>
    <dbReference type="NCBI Taxonomy" id="1168545"/>
    <lineage>
        <taxon>Eukaryota</taxon>
        <taxon>Fungi</taxon>
        <taxon>Dikarya</taxon>
        <taxon>Ascomycota</taxon>
        <taxon>Pezizomycotina</taxon>
        <taxon>Dothideomycetes</taxon>
        <taxon>Pleosporomycetidae</taxon>
        <taxon>Pleosporales</taxon>
        <taxon>Massarineae</taxon>
        <taxon>Lentitheciaceae</taxon>
        <taxon>Lentithecium</taxon>
    </lineage>
</organism>
<dbReference type="InterPro" id="IPR039719">
    <property type="entry name" value="FBXO28"/>
</dbReference>
<evidence type="ECO:0000313" key="2">
    <source>
        <dbReference type="Proteomes" id="UP000799291"/>
    </source>
</evidence>
<gene>
    <name evidence="1" type="ORF">K458DRAFT_422188</name>
</gene>
<name>A0A6G1INX0_9PLEO</name>
<evidence type="ECO:0000313" key="1">
    <source>
        <dbReference type="EMBL" id="KAF2679641.1"/>
    </source>
</evidence>
<dbReference type="OrthoDB" id="3219396at2759"/>
<keyword evidence="2" id="KW-1185">Reference proteome</keyword>
<dbReference type="PANTHER" id="PTHR13252">
    <property type="entry name" value="F-BOX ONLY PROTEIN 28"/>
    <property type="match status" value="1"/>
</dbReference>
<dbReference type="PANTHER" id="PTHR13252:SF9">
    <property type="entry name" value="F-BOX ONLY PROTEIN 28"/>
    <property type="match status" value="1"/>
</dbReference>
<sequence length="183" mass="20028">MPNAVPATKELHELPEFRPALLSAAAWYCAHELRAHWPYTHPSRLREAKSTSGHTLIAAGEYKGKGSLELYGLSSDPHRSINLSDNRTTRNNHACYQNRQTASSSKLLSVAPHGTRLVFSDGDGNLKWVERDGSTPVRHFNINDTANSSQVGLEAGWGDIVQKILPTVSLSLHARPSSEVPLG</sequence>
<reference evidence="1" key="1">
    <citation type="journal article" date="2020" name="Stud. Mycol.">
        <title>101 Dothideomycetes genomes: a test case for predicting lifestyles and emergence of pathogens.</title>
        <authorList>
            <person name="Haridas S."/>
            <person name="Albert R."/>
            <person name="Binder M."/>
            <person name="Bloem J."/>
            <person name="Labutti K."/>
            <person name="Salamov A."/>
            <person name="Andreopoulos B."/>
            <person name="Baker S."/>
            <person name="Barry K."/>
            <person name="Bills G."/>
            <person name="Bluhm B."/>
            <person name="Cannon C."/>
            <person name="Castanera R."/>
            <person name="Culley D."/>
            <person name="Daum C."/>
            <person name="Ezra D."/>
            <person name="Gonzalez J."/>
            <person name="Henrissat B."/>
            <person name="Kuo A."/>
            <person name="Liang C."/>
            <person name="Lipzen A."/>
            <person name="Lutzoni F."/>
            <person name="Magnuson J."/>
            <person name="Mondo S."/>
            <person name="Nolan M."/>
            <person name="Ohm R."/>
            <person name="Pangilinan J."/>
            <person name="Park H.-J."/>
            <person name="Ramirez L."/>
            <person name="Alfaro M."/>
            <person name="Sun H."/>
            <person name="Tritt A."/>
            <person name="Yoshinaga Y."/>
            <person name="Zwiers L.-H."/>
            <person name="Turgeon B."/>
            <person name="Goodwin S."/>
            <person name="Spatafora J."/>
            <person name="Crous P."/>
            <person name="Grigoriev I."/>
        </authorList>
    </citation>
    <scope>NUCLEOTIDE SEQUENCE</scope>
    <source>
        <strain evidence="1">CBS 122367</strain>
    </source>
</reference>
<dbReference type="GO" id="GO:0000209">
    <property type="term" value="P:protein polyubiquitination"/>
    <property type="evidence" value="ECO:0007669"/>
    <property type="project" value="TreeGrafter"/>
</dbReference>
<proteinExistence type="predicted"/>
<dbReference type="InterPro" id="IPR015943">
    <property type="entry name" value="WD40/YVTN_repeat-like_dom_sf"/>
</dbReference>
<dbReference type="EMBL" id="MU005602">
    <property type="protein sequence ID" value="KAF2679641.1"/>
    <property type="molecule type" value="Genomic_DNA"/>
</dbReference>
<accession>A0A6G1INX0</accession>
<dbReference type="AlphaFoldDB" id="A0A6G1INX0"/>
<protein>
    <submittedName>
        <fullName evidence="1">Uncharacterized protein</fullName>
    </submittedName>
</protein>
<dbReference type="Proteomes" id="UP000799291">
    <property type="component" value="Unassembled WGS sequence"/>
</dbReference>
<dbReference type="Gene3D" id="2.130.10.10">
    <property type="entry name" value="YVTN repeat-like/Quinoprotein amine dehydrogenase"/>
    <property type="match status" value="1"/>
</dbReference>